<evidence type="ECO:0008006" key="3">
    <source>
        <dbReference type="Google" id="ProtNLM"/>
    </source>
</evidence>
<name>A0A2A4TBF3_9DELT</name>
<dbReference type="EMBL" id="NVSR01000001">
    <property type="protein sequence ID" value="PCI30940.1"/>
    <property type="molecule type" value="Genomic_DNA"/>
</dbReference>
<dbReference type="Proteomes" id="UP000218113">
    <property type="component" value="Unassembled WGS sequence"/>
</dbReference>
<proteinExistence type="predicted"/>
<gene>
    <name evidence="1" type="ORF">COB67_00355</name>
</gene>
<accession>A0A2A4TBF3</accession>
<comment type="caution">
    <text evidence="1">The sequence shown here is derived from an EMBL/GenBank/DDBJ whole genome shotgun (WGS) entry which is preliminary data.</text>
</comment>
<sequence length="538" mass="58473">MNRVLLTLLLLQGLSYSAEETECIVLSEVESDQISDTTGKSLLTHIERTRECTTRVQTLGECIEWETKDVSYDINTTNYSEIETIDYSKSMGTAISIMSISNQIDNIFSGWKGFCVKGMETDFEWAEDPFYWGSMAMSLYGGDLADSTGAAAEAGASGTVSTMAARYVAKFTSCAVMSSVDMASAINEYVSEDGEPTCDPIDEFCGDEGQQTNESNILTMKRFEYEQVILENPDAEKYLIIIDEPSGIATASDIVTIEIKSLGADEIEGFNASEYEAAQDKIKDMQAMIRAAVIAVQMAACITNGKVKSGSSSSGNLVDEDGKLDAGGAAVAGLSMANPALGAAAGIALNIATSFKDIDSCGDSSDAEAKGERHEKTYESLQINGLCRINKSECVEDNPFKGGCWRRAYTYCCYDQAVSRYLMEEIKAQLGKDWAHCADLTFRELSVINFSQCSQEDKSTGIDGAPIGIEEGDALVAAGGFPSYYDMAQGTYFQAKAQCLNYDHLLDYVVNEFDGKVSTKLLMEQINQITSPSEHYNE</sequence>
<evidence type="ECO:0000313" key="1">
    <source>
        <dbReference type="EMBL" id="PCI30940.1"/>
    </source>
</evidence>
<dbReference type="AlphaFoldDB" id="A0A2A4TBF3"/>
<protein>
    <recommendedName>
        <fullName evidence="3">Conjugal transfer protein TraN</fullName>
    </recommendedName>
</protein>
<evidence type="ECO:0000313" key="2">
    <source>
        <dbReference type="Proteomes" id="UP000218113"/>
    </source>
</evidence>
<organism evidence="1 2">
    <name type="scientific">SAR324 cluster bacterium</name>
    <dbReference type="NCBI Taxonomy" id="2024889"/>
    <lineage>
        <taxon>Bacteria</taxon>
        <taxon>Deltaproteobacteria</taxon>
        <taxon>SAR324 cluster</taxon>
    </lineage>
</organism>
<reference evidence="2" key="1">
    <citation type="submission" date="2017-08" db="EMBL/GenBank/DDBJ databases">
        <title>A dynamic microbial community with high functional redundancy inhabits the cold, oxic subseafloor aquifer.</title>
        <authorList>
            <person name="Tully B.J."/>
            <person name="Wheat C.G."/>
            <person name="Glazer B.T."/>
            <person name="Huber J.A."/>
        </authorList>
    </citation>
    <scope>NUCLEOTIDE SEQUENCE [LARGE SCALE GENOMIC DNA]</scope>
</reference>